<feature type="compositionally biased region" description="Basic and acidic residues" evidence="1">
    <location>
        <begin position="154"/>
        <end position="174"/>
    </location>
</feature>
<name>A0A0W0CL14_CANGB</name>
<dbReference type="VEuPathDB" id="FungiDB:CAGL0I06644g"/>
<feature type="chain" id="PRO_5043657718" evidence="2">
    <location>
        <begin position="19"/>
        <end position="224"/>
    </location>
</feature>
<dbReference type="VEuPathDB" id="FungiDB:GWK60_I02123"/>
<dbReference type="PANTHER" id="PTHR35523:SF1">
    <property type="entry name" value="CELL WALL PROTEIN SED1"/>
    <property type="match status" value="1"/>
</dbReference>
<organism evidence="3 4">
    <name type="scientific">Candida glabrata</name>
    <name type="common">Yeast</name>
    <name type="synonym">Torulopsis glabrata</name>
    <dbReference type="NCBI Taxonomy" id="5478"/>
    <lineage>
        <taxon>Eukaryota</taxon>
        <taxon>Fungi</taxon>
        <taxon>Dikarya</taxon>
        <taxon>Ascomycota</taxon>
        <taxon>Saccharomycotina</taxon>
        <taxon>Saccharomycetes</taxon>
        <taxon>Saccharomycetales</taxon>
        <taxon>Saccharomycetaceae</taxon>
        <taxon>Nakaseomyces</taxon>
    </lineage>
</organism>
<comment type="caution">
    <text evidence="3">The sequence shown here is derived from an EMBL/GenBank/DDBJ whole genome shotgun (WGS) entry which is preliminary data.</text>
</comment>
<sequence length="224" mass="24096">MQLSVLLTLLGAAASVNGQFQNATSASSISSAEVSHHDDHHLHTFTSTRIEVVSEFTTYCPEATTFSYNNKTVIVTKPTTLTITDCPCTMTHIERDDHHHHSEEKHHSSEIAATYHNTSTTTTTTCITDCPTVGPHAVHPEDHKPVSSSVAAESKVESKAASETKKVTATHHETTGSLRTSHTENAKATKSSSSLPVTVQTTNGAGHLQMASLFLTLAMMLTTF</sequence>
<dbReference type="EMBL" id="LLZZ01000113">
    <property type="protein sequence ID" value="KTB05437.1"/>
    <property type="molecule type" value="Genomic_DNA"/>
</dbReference>
<evidence type="ECO:0000313" key="3">
    <source>
        <dbReference type="EMBL" id="KTB05437.1"/>
    </source>
</evidence>
<dbReference type="GO" id="GO:0009277">
    <property type="term" value="C:fungal-type cell wall"/>
    <property type="evidence" value="ECO:0007669"/>
    <property type="project" value="TreeGrafter"/>
</dbReference>
<proteinExistence type="predicted"/>
<dbReference type="InterPro" id="IPR038843">
    <property type="entry name" value="Sed1/Spi1"/>
</dbReference>
<gene>
    <name evidence="3" type="ORF">AO440_002621</name>
</gene>
<dbReference type="GO" id="GO:0005199">
    <property type="term" value="F:structural constituent of cell wall"/>
    <property type="evidence" value="ECO:0007669"/>
    <property type="project" value="InterPro"/>
</dbReference>
<feature type="compositionally biased region" description="Polar residues" evidence="1">
    <location>
        <begin position="188"/>
        <end position="198"/>
    </location>
</feature>
<accession>A0A0W0CL14</accession>
<reference evidence="3 4" key="1">
    <citation type="submission" date="2015-10" db="EMBL/GenBank/DDBJ databases">
        <title>Draft genomes sequences of Candida glabrata isolates 1A, 1B, 2A, 2B, 3A and 3B.</title>
        <authorList>
            <person name="Haavelsrud O.E."/>
            <person name="Gaustad P."/>
        </authorList>
    </citation>
    <scope>NUCLEOTIDE SEQUENCE [LARGE SCALE GENOMIC DNA]</scope>
    <source>
        <strain evidence="3">910700640</strain>
    </source>
</reference>
<dbReference type="AlphaFoldDB" id="A0A0W0CL14"/>
<dbReference type="VEuPathDB" id="FungiDB:B1J91_I06644g"/>
<feature type="signal peptide" evidence="2">
    <location>
        <begin position="1"/>
        <end position="18"/>
    </location>
</feature>
<feature type="region of interest" description="Disordered" evidence="1">
    <location>
        <begin position="140"/>
        <end position="198"/>
    </location>
</feature>
<keyword evidence="2" id="KW-0732">Signal</keyword>
<dbReference type="GO" id="GO:0031505">
    <property type="term" value="P:fungal-type cell wall organization"/>
    <property type="evidence" value="ECO:0007669"/>
    <property type="project" value="InterPro"/>
</dbReference>
<dbReference type="PANTHER" id="PTHR35523">
    <property type="entry name" value="CELL WALL PROTEIN SED1"/>
    <property type="match status" value="1"/>
</dbReference>
<protein>
    <submittedName>
        <fullName evidence="3">Putative cell wall protein SPI1</fullName>
    </submittedName>
</protein>
<evidence type="ECO:0000256" key="1">
    <source>
        <dbReference type="SAM" id="MobiDB-lite"/>
    </source>
</evidence>
<evidence type="ECO:0000256" key="2">
    <source>
        <dbReference type="SAM" id="SignalP"/>
    </source>
</evidence>
<dbReference type="OrthoDB" id="4094614at2759"/>
<dbReference type="VEuPathDB" id="FungiDB:GVI51_I06457"/>
<evidence type="ECO:0000313" key="4">
    <source>
        <dbReference type="Proteomes" id="UP000054886"/>
    </source>
</evidence>
<dbReference type="Proteomes" id="UP000054886">
    <property type="component" value="Unassembled WGS sequence"/>
</dbReference>